<accession>A0AAN7CNK0</accession>
<feature type="region of interest" description="Disordered" evidence="1">
    <location>
        <begin position="158"/>
        <end position="195"/>
    </location>
</feature>
<evidence type="ECO:0000256" key="1">
    <source>
        <dbReference type="SAM" id="MobiDB-lite"/>
    </source>
</evidence>
<name>A0AAN7CNK0_9PEZI</name>
<organism evidence="2 3">
    <name type="scientific">Corynascus novoguineensis</name>
    <dbReference type="NCBI Taxonomy" id="1126955"/>
    <lineage>
        <taxon>Eukaryota</taxon>
        <taxon>Fungi</taxon>
        <taxon>Dikarya</taxon>
        <taxon>Ascomycota</taxon>
        <taxon>Pezizomycotina</taxon>
        <taxon>Sordariomycetes</taxon>
        <taxon>Sordariomycetidae</taxon>
        <taxon>Sordariales</taxon>
        <taxon>Chaetomiaceae</taxon>
        <taxon>Corynascus</taxon>
    </lineage>
</organism>
<evidence type="ECO:0000313" key="2">
    <source>
        <dbReference type="EMBL" id="KAK4245379.1"/>
    </source>
</evidence>
<reference evidence="2" key="1">
    <citation type="journal article" date="2023" name="Mol. Phylogenet. Evol.">
        <title>Genome-scale phylogeny and comparative genomics of the fungal order Sordariales.</title>
        <authorList>
            <person name="Hensen N."/>
            <person name="Bonometti L."/>
            <person name="Westerberg I."/>
            <person name="Brannstrom I.O."/>
            <person name="Guillou S."/>
            <person name="Cros-Aarteil S."/>
            <person name="Calhoun S."/>
            <person name="Haridas S."/>
            <person name="Kuo A."/>
            <person name="Mondo S."/>
            <person name="Pangilinan J."/>
            <person name="Riley R."/>
            <person name="LaButti K."/>
            <person name="Andreopoulos B."/>
            <person name="Lipzen A."/>
            <person name="Chen C."/>
            <person name="Yan M."/>
            <person name="Daum C."/>
            <person name="Ng V."/>
            <person name="Clum A."/>
            <person name="Steindorff A."/>
            <person name="Ohm R.A."/>
            <person name="Martin F."/>
            <person name="Silar P."/>
            <person name="Natvig D.O."/>
            <person name="Lalanne C."/>
            <person name="Gautier V."/>
            <person name="Ament-Velasquez S.L."/>
            <person name="Kruys A."/>
            <person name="Hutchinson M.I."/>
            <person name="Powell A.J."/>
            <person name="Barry K."/>
            <person name="Miller A.N."/>
            <person name="Grigoriev I.V."/>
            <person name="Debuchy R."/>
            <person name="Gladieux P."/>
            <person name="Hiltunen Thoren M."/>
            <person name="Johannesson H."/>
        </authorList>
    </citation>
    <scope>NUCLEOTIDE SEQUENCE</scope>
    <source>
        <strain evidence="2">CBS 359.72</strain>
    </source>
</reference>
<protein>
    <recommendedName>
        <fullName evidence="4">DRBM domain-containing protein</fullName>
    </recommendedName>
</protein>
<evidence type="ECO:0008006" key="4">
    <source>
        <dbReference type="Google" id="ProtNLM"/>
    </source>
</evidence>
<reference evidence="2" key="2">
    <citation type="submission" date="2023-05" db="EMBL/GenBank/DDBJ databases">
        <authorList>
            <consortium name="Lawrence Berkeley National Laboratory"/>
            <person name="Steindorff A."/>
            <person name="Hensen N."/>
            <person name="Bonometti L."/>
            <person name="Westerberg I."/>
            <person name="Brannstrom I.O."/>
            <person name="Guillou S."/>
            <person name="Cros-Aarteil S."/>
            <person name="Calhoun S."/>
            <person name="Haridas S."/>
            <person name="Kuo A."/>
            <person name="Mondo S."/>
            <person name="Pangilinan J."/>
            <person name="Riley R."/>
            <person name="Labutti K."/>
            <person name="Andreopoulos B."/>
            <person name="Lipzen A."/>
            <person name="Chen C."/>
            <person name="Yanf M."/>
            <person name="Daum C."/>
            <person name="Ng V."/>
            <person name="Clum A."/>
            <person name="Ohm R."/>
            <person name="Martin F."/>
            <person name="Silar P."/>
            <person name="Natvig D."/>
            <person name="Lalanne C."/>
            <person name="Gautier V."/>
            <person name="Ament-Velasquez S.L."/>
            <person name="Kruys A."/>
            <person name="Hutchinson M.I."/>
            <person name="Powell A.J."/>
            <person name="Barry K."/>
            <person name="Miller A.N."/>
            <person name="Grigoriev I.V."/>
            <person name="Debuchy R."/>
            <person name="Gladieux P."/>
            <person name="Thoren M.H."/>
            <person name="Johannesson H."/>
        </authorList>
    </citation>
    <scope>NUCLEOTIDE SEQUENCE</scope>
    <source>
        <strain evidence="2">CBS 359.72</strain>
    </source>
</reference>
<dbReference type="EMBL" id="MU857702">
    <property type="protein sequence ID" value="KAK4245379.1"/>
    <property type="molecule type" value="Genomic_DNA"/>
</dbReference>
<evidence type="ECO:0000313" key="3">
    <source>
        <dbReference type="Proteomes" id="UP001303647"/>
    </source>
</evidence>
<comment type="caution">
    <text evidence="2">The sequence shown here is derived from an EMBL/GenBank/DDBJ whole genome shotgun (WGS) entry which is preliminary data.</text>
</comment>
<keyword evidence="3" id="KW-1185">Reference proteome</keyword>
<dbReference type="Proteomes" id="UP001303647">
    <property type="component" value="Unassembled WGS sequence"/>
</dbReference>
<proteinExistence type="predicted"/>
<dbReference type="AlphaFoldDB" id="A0AAN7CNK0"/>
<sequence length="348" mass="37650">MANIGAIANSAVLDEPVVYRDLKAWIEQQERDPKPLSPLQQHAISILLRPPQPDIGDRDWVSLLNLYNQAHSSLSSFREESAPGQKWICRCFFRLTRDAEQMAFPNPEAGCVPDETGTLATPSFGRKKDAKQYAAKCCIEWLMKSGHMPSDGVRVEVPKNKAPPVTDASRETPPIKTKAGSAAVQAEPNVATTTSAATTTIPTTTTESTKTITATAAATTDKNDDDVPPATKRVQDLCRTLGFTVPQYKITPAAFTPTTTADPLSGTATGTGALSLQQNPQSAFFDGYADFGPDSGIKVPEGIGRVTSVYGRNNTRERVAEKVLVWLVAEERKREAEMEEFLAAQLGA</sequence>
<gene>
    <name evidence="2" type="ORF">C7999DRAFT_43049</name>
</gene>